<keyword evidence="4 7" id="KW-0378">Hydrolase</keyword>
<dbReference type="GO" id="GO:0046872">
    <property type="term" value="F:metal ion binding"/>
    <property type="evidence" value="ECO:0007669"/>
    <property type="project" value="UniProtKB-KW"/>
</dbReference>
<gene>
    <name evidence="8" type="ORF">H9704_01130</name>
</gene>
<evidence type="ECO:0000256" key="6">
    <source>
        <dbReference type="PIRSR" id="PIRSR600760-2"/>
    </source>
</evidence>
<dbReference type="Gene3D" id="3.30.540.10">
    <property type="entry name" value="Fructose-1,6-Bisphosphatase, subunit A, domain 1"/>
    <property type="match status" value="1"/>
</dbReference>
<evidence type="ECO:0000256" key="5">
    <source>
        <dbReference type="ARBA" id="ARBA00022842"/>
    </source>
</evidence>
<evidence type="ECO:0000256" key="4">
    <source>
        <dbReference type="ARBA" id="ARBA00022801"/>
    </source>
</evidence>
<feature type="binding site" evidence="6">
    <location>
        <position position="64"/>
    </location>
    <ligand>
        <name>Mg(2+)</name>
        <dbReference type="ChEBI" id="CHEBI:18420"/>
        <label>1</label>
        <note>catalytic</note>
    </ligand>
</feature>
<dbReference type="PANTHER" id="PTHR20854">
    <property type="entry name" value="INOSITOL MONOPHOSPHATASE"/>
    <property type="match status" value="1"/>
</dbReference>
<dbReference type="EMBL" id="DWWT01000002">
    <property type="protein sequence ID" value="HJC04757.1"/>
    <property type="molecule type" value="Genomic_DNA"/>
</dbReference>
<dbReference type="GO" id="GO:0008934">
    <property type="term" value="F:inositol monophosphate 1-phosphatase activity"/>
    <property type="evidence" value="ECO:0007669"/>
    <property type="project" value="InterPro"/>
</dbReference>
<dbReference type="Gene3D" id="3.40.190.80">
    <property type="match status" value="1"/>
</dbReference>
<evidence type="ECO:0000256" key="2">
    <source>
        <dbReference type="ARBA" id="ARBA00001946"/>
    </source>
</evidence>
<feature type="binding site" evidence="6">
    <location>
        <position position="81"/>
    </location>
    <ligand>
        <name>Mg(2+)</name>
        <dbReference type="ChEBI" id="CHEBI:18420"/>
        <label>1</label>
        <note>catalytic</note>
    </ligand>
</feature>
<accession>A0A9D2MYR2</accession>
<comment type="catalytic activity">
    <reaction evidence="1 7">
        <text>a myo-inositol phosphate + H2O = myo-inositol + phosphate</text>
        <dbReference type="Rhea" id="RHEA:24056"/>
        <dbReference type="ChEBI" id="CHEBI:15377"/>
        <dbReference type="ChEBI" id="CHEBI:17268"/>
        <dbReference type="ChEBI" id="CHEBI:43474"/>
        <dbReference type="ChEBI" id="CHEBI:84139"/>
        <dbReference type="EC" id="3.1.3.25"/>
    </reaction>
</comment>
<dbReference type="InterPro" id="IPR000760">
    <property type="entry name" value="Inositol_monophosphatase-like"/>
</dbReference>
<feature type="binding site" evidence="6">
    <location>
        <position position="209"/>
    </location>
    <ligand>
        <name>Mg(2+)</name>
        <dbReference type="ChEBI" id="CHEBI:18420"/>
        <label>1</label>
        <note>catalytic</note>
    </ligand>
</feature>
<dbReference type="PANTHER" id="PTHR20854:SF4">
    <property type="entry name" value="INOSITOL-1-MONOPHOSPHATASE-RELATED"/>
    <property type="match status" value="1"/>
</dbReference>
<comment type="cofactor">
    <cofactor evidence="2 6 7">
        <name>Mg(2+)</name>
        <dbReference type="ChEBI" id="CHEBI:18420"/>
    </cofactor>
</comment>
<dbReference type="PRINTS" id="PR01959">
    <property type="entry name" value="SBIMPHPHTASE"/>
</dbReference>
<dbReference type="GO" id="GO:0007165">
    <property type="term" value="P:signal transduction"/>
    <property type="evidence" value="ECO:0007669"/>
    <property type="project" value="TreeGrafter"/>
</dbReference>
<evidence type="ECO:0000313" key="8">
    <source>
        <dbReference type="EMBL" id="HJC04757.1"/>
    </source>
</evidence>
<evidence type="ECO:0000256" key="7">
    <source>
        <dbReference type="RuleBase" id="RU364068"/>
    </source>
</evidence>
<dbReference type="AlphaFoldDB" id="A0A9D2MYR2"/>
<dbReference type="Pfam" id="PF00459">
    <property type="entry name" value="Inositol_P"/>
    <property type="match status" value="1"/>
</dbReference>
<dbReference type="SUPFAM" id="SSF56655">
    <property type="entry name" value="Carbohydrate phosphatase"/>
    <property type="match status" value="1"/>
</dbReference>
<dbReference type="GO" id="GO:0046854">
    <property type="term" value="P:phosphatidylinositol phosphate biosynthetic process"/>
    <property type="evidence" value="ECO:0007669"/>
    <property type="project" value="InterPro"/>
</dbReference>
<dbReference type="InterPro" id="IPR020550">
    <property type="entry name" value="Inositol_monophosphatase_CS"/>
</dbReference>
<evidence type="ECO:0000256" key="3">
    <source>
        <dbReference type="ARBA" id="ARBA00022723"/>
    </source>
</evidence>
<sequence>MRVRMEDLIRTVREAAPLFRDKERAAKIQVKGAADFVTQVDFQVQEYVKARLEALEPEIQFMGEEKDNGAIDFSRPAWILDPVDGTTNLIHDFRASVISLALWQDGDVRMGVVYQPYTDEMFTAVRGGGAFLNGEPIRVSSAAHLREALISIGTSPYHKELADENFRRFTEVFKRCGDIRRIGSAALELAYTACGRLDGFFERGLNPWDFAAGVLLVEEAGGQVTDFSGNPVDITQAGDILASNGRIGGQIREAL</sequence>
<dbReference type="PRINTS" id="PR00377">
    <property type="entry name" value="IMPHPHTASES"/>
</dbReference>
<reference evidence="8" key="2">
    <citation type="submission" date="2021-04" db="EMBL/GenBank/DDBJ databases">
        <authorList>
            <person name="Gilroy R."/>
        </authorList>
    </citation>
    <scope>NUCLEOTIDE SEQUENCE</scope>
    <source>
        <strain evidence="8">CHK180-15479</strain>
    </source>
</reference>
<name>A0A9D2MYR2_9FIRM</name>
<dbReference type="InterPro" id="IPR033942">
    <property type="entry name" value="IMPase"/>
</dbReference>
<dbReference type="Proteomes" id="UP000823910">
    <property type="component" value="Unassembled WGS sequence"/>
</dbReference>
<keyword evidence="3 6" id="KW-0479">Metal-binding</keyword>
<reference evidence="8" key="1">
    <citation type="journal article" date="2021" name="PeerJ">
        <title>Extensive microbial diversity within the chicken gut microbiome revealed by metagenomics and culture.</title>
        <authorList>
            <person name="Gilroy R."/>
            <person name="Ravi A."/>
            <person name="Getino M."/>
            <person name="Pursley I."/>
            <person name="Horton D.L."/>
            <person name="Alikhan N.F."/>
            <person name="Baker D."/>
            <person name="Gharbi K."/>
            <person name="Hall N."/>
            <person name="Watson M."/>
            <person name="Adriaenssens E.M."/>
            <person name="Foster-Nyarko E."/>
            <person name="Jarju S."/>
            <person name="Secka A."/>
            <person name="Antonio M."/>
            <person name="Oren A."/>
            <person name="Chaudhuri R.R."/>
            <person name="La Ragione R."/>
            <person name="Hildebrand F."/>
            <person name="Pallen M.J."/>
        </authorList>
    </citation>
    <scope>NUCLEOTIDE SEQUENCE</scope>
    <source>
        <strain evidence="8">CHK180-15479</strain>
    </source>
</reference>
<feature type="binding site" evidence="6">
    <location>
        <position position="84"/>
    </location>
    <ligand>
        <name>Mg(2+)</name>
        <dbReference type="ChEBI" id="CHEBI:18420"/>
        <label>1</label>
        <note>catalytic</note>
    </ligand>
</feature>
<protein>
    <recommendedName>
        <fullName evidence="7">Inositol-1-monophosphatase</fullName>
        <ecNumber evidence="7">3.1.3.25</ecNumber>
    </recommendedName>
</protein>
<dbReference type="GO" id="GO:0006020">
    <property type="term" value="P:inositol metabolic process"/>
    <property type="evidence" value="ECO:0007669"/>
    <property type="project" value="TreeGrafter"/>
</dbReference>
<keyword evidence="5 6" id="KW-0460">Magnesium</keyword>
<comment type="similarity">
    <text evidence="7">Belongs to the inositol monophosphatase superfamily.</text>
</comment>
<dbReference type="EC" id="3.1.3.25" evidence="7"/>
<organism evidence="8 9">
    <name type="scientific">Candidatus Enterocloster excrementipullorum</name>
    <dbReference type="NCBI Taxonomy" id="2838559"/>
    <lineage>
        <taxon>Bacteria</taxon>
        <taxon>Bacillati</taxon>
        <taxon>Bacillota</taxon>
        <taxon>Clostridia</taxon>
        <taxon>Lachnospirales</taxon>
        <taxon>Lachnospiraceae</taxon>
        <taxon>Enterocloster</taxon>
    </lineage>
</organism>
<proteinExistence type="inferred from homology"/>
<dbReference type="InterPro" id="IPR022337">
    <property type="entry name" value="Inositol_monophosphatase_SuhB"/>
</dbReference>
<dbReference type="CDD" id="cd01639">
    <property type="entry name" value="IMPase"/>
    <property type="match status" value="1"/>
</dbReference>
<dbReference type="PROSITE" id="PS00630">
    <property type="entry name" value="IMP_2"/>
    <property type="match status" value="1"/>
</dbReference>
<evidence type="ECO:0000256" key="1">
    <source>
        <dbReference type="ARBA" id="ARBA00001033"/>
    </source>
</evidence>
<evidence type="ECO:0000313" key="9">
    <source>
        <dbReference type="Proteomes" id="UP000823910"/>
    </source>
</evidence>
<comment type="caution">
    <text evidence="8">The sequence shown here is derived from an EMBL/GenBank/DDBJ whole genome shotgun (WGS) entry which is preliminary data.</text>
</comment>